<dbReference type="InterPro" id="IPR013249">
    <property type="entry name" value="RNA_pol_sigma70_r4_t2"/>
</dbReference>
<sequence length="409" mass="44303">MTSPEDAVERVVREEFPRILATLVRVTGDVGLAEDSVQEAVLRALTTWSRDGVPDEPRAWLTTVARRCAVDRIRREAQRDGKEAEAVWLLDSDPEPPPDSVVRDDLLRLVFTCCHPTLSPEAQVALSLRTLCGLSTAEVARALLVPEATAAKRLTRAKQKIAAAHIPYRVPSDAELPDRLAGVLATVYLVFNEGYAPSSGDAAVRQDLVDEAIRLGRLLHGLMPDEPGVIGLLALMLLLDCRRAARVAPDGSAVRLADQVRHRWDPVEAREGVALVAEGVRRTPDRADPYVVQAAIAGCHALAPSYEETDWDAVIDWYDVLLAVRDSPSARLGRASALAERDGAAAGLAAVDAIAGLEHHAWWHGARAELLHRLGRDDEARDERVDAERLGLNSGALASLDSSLAAPPR</sequence>
<evidence type="ECO:0000313" key="9">
    <source>
        <dbReference type="Proteomes" id="UP001596138"/>
    </source>
</evidence>
<comment type="caution">
    <text evidence="8">The sequence shown here is derived from an EMBL/GenBank/DDBJ whole genome shotgun (WGS) entry which is preliminary data.</text>
</comment>
<dbReference type="InterPro" id="IPR013325">
    <property type="entry name" value="RNA_pol_sigma_r2"/>
</dbReference>
<dbReference type="SUPFAM" id="SSF88659">
    <property type="entry name" value="Sigma3 and sigma4 domains of RNA polymerase sigma factors"/>
    <property type="match status" value="1"/>
</dbReference>
<evidence type="ECO:0000259" key="5">
    <source>
        <dbReference type="Pfam" id="PF04542"/>
    </source>
</evidence>
<evidence type="ECO:0000256" key="3">
    <source>
        <dbReference type="ARBA" id="ARBA00023082"/>
    </source>
</evidence>
<dbReference type="Pfam" id="PF08281">
    <property type="entry name" value="Sigma70_r4_2"/>
    <property type="match status" value="1"/>
</dbReference>
<evidence type="ECO:0000256" key="2">
    <source>
        <dbReference type="ARBA" id="ARBA00023015"/>
    </source>
</evidence>
<dbReference type="Pfam" id="PF04542">
    <property type="entry name" value="Sigma70_r2"/>
    <property type="match status" value="1"/>
</dbReference>
<accession>A0ABW1SX81</accession>
<keyword evidence="2" id="KW-0805">Transcription regulation</keyword>
<evidence type="ECO:0000313" key="8">
    <source>
        <dbReference type="EMBL" id="MFC6237021.1"/>
    </source>
</evidence>
<dbReference type="InterPro" id="IPR007627">
    <property type="entry name" value="RNA_pol_sigma70_r2"/>
</dbReference>
<keyword evidence="3" id="KW-0731">Sigma factor</keyword>
<dbReference type="Proteomes" id="UP001596138">
    <property type="component" value="Unassembled WGS sequence"/>
</dbReference>
<keyword evidence="9" id="KW-1185">Reference proteome</keyword>
<protein>
    <submittedName>
        <fullName evidence="8">RNA polymerase sigma factor</fullName>
    </submittedName>
</protein>
<dbReference type="InterPro" id="IPR014284">
    <property type="entry name" value="RNA_pol_sigma-70_dom"/>
</dbReference>
<dbReference type="PANTHER" id="PTHR47756:SF2">
    <property type="entry name" value="BLL6612 PROTEIN"/>
    <property type="match status" value="1"/>
</dbReference>
<dbReference type="RefSeq" id="WP_386764067.1">
    <property type="nucleotide sequence ID" value="NZ_JBHSTI010000008.1"/>
</dbReference>
<evidence type="ECO:0000256" key="1">
    <source>
        <dbReference type="ARBA" id="ARBA00010641"/>
    </source>
</evidence>
<dbReference type="InterPro" id="IPR013324">
    <property type="entry name" value="RNA_pol_sigma_r3/r4-like"/>
</dbReference>
<comment type="similarity">
    <text evidence="1">Belongs to the sigma-70 factor family. ECF subfamily.</text>
</comment>
<name>A0ABW1SX81_9ACTN</name>
<dbReference type="InterPro" id="IPR036388">
    <property type="entry name" value="WH-like_DNA-bd_sf"/>
</dbReference>
<feature type="domain" description="RNA polymerase sigma factor 70 region 4 type 2" evidence="6">
    <location>
        <begin position="111"/>
        <end position="161"/>
    </location>
</feature>
<proteinExistence type="inferred from homology"/>
<reference evidence="9" key="1">
    <citation type="journal article" date="2019" name="Int. J. Syst. Evol. Microbiol.">
        <title>The Global Catalogue of Microorganisms (GCM) 10K type strain sequencing project: providing services to taxonomists for standard genome sequencing and annotation.</title>
        <authorList>
            <consortium name="The Broad Institute Genomics Platform"/>
            <consortium name="The Broad Institute Genome Sequencing Center for Infectious Disease"/>
            <person name="Wu L."/>
            <person name="Ma J."/>
        </authorList>
    </citation>
    <scope>NUCLEOTIDE SEQUENCE [LARGE SCALE GENOMIC DNA]</scope>
    <source>
        <strain evidence="9">CGMCC 4.7317</strain>
    </source>
</reference>
<dbReference type="Gene3D" id="1.10.1740.10">
    <property type="match status" value="1"/>
</dbReference>
<gene>
    <name evidence="8" type="ORF">ACFQGU_03975</name>
</gene>
<organism evidence="8 9">
    <name type="scientific">Longivirga aurantiaca</name>
    <dbReference type="NCBI Taxonomy" id="1837743"/>
    <lineage>
        <taxon>Bacteria</taxon>
        <taxon>Bacillati</taxon>
        <taxon>Actinomycetota</taxon>
        <taxon>Actinomycetes</taxon>
        <taxon>Sporichthyales</taxon>
        <taxon>Sporichthyaceae</taxon>
        <taxon>Longivirga</taxon>
    </lineage>
</organism>
<dbReference type="PANTHER" id="PTHR47756">
    <property type="entry name" value="BLL6612 PROTEIN-RELATED"/>
    <property type="match status" value="1"/>
</dbReference>
<dbReference type="Gene3D" id="1.10.10.10">
    <property type="entry name" value="Winged helix-like DNA-binding domain superfamily/Winged helix DNA-binding domain"/>
    <property type="match status" value="1"/>
</dbReference>
<dbReference type="Pfam" id="PF20239">
    <property type="entry name" value="DUF6596"/>
    <property type="match status" value="1"/>
</dbReference>
<dbReference type="EMBL" id="JBHSTI010000008">
    <property type="protein sequence ID" value="MFC6237021.1"/>
    <property type="molecule type" value="Genomic_DNA"/>
</dbReference>
<evidence type="ECO:0000259" key="7">
    <source>
        <dbReference type="Pfam" id="PF20239"/>
    </source>
</evidence>
<feature type="domain" description="RNA polymerase sigma-70 region 2" evidence="5">
    <location>
        <begin position="12"/>
        <end position="77"/>
    </location>
</feature>
<keyword evidence="4" id="KW-0804">Transcription</keyword>
<evidence type="ECO:0000259" key="6">
    <source>
        <dbReference type="Pfam" id="PF08281"/>
    </source>
</evidence>
<evidence type="ECO:0000256" key="4">
    <source>
        <dbReference type="ARBA" id="ARBA00023163"/>
    </source>
</evidence>
<feature type="domain" description="DUF6596" evidence="7">
    <location>
        <begin position="179"/>
        <end position="277"/>
    </location>
</feature>
<dbReference type="NCBIfam" id="TIGR02937">
    <property type="entry name" value="sigma70-ECF"/>
    <property type="match status" value="1"/>
</dbReference>
<dbReference type="InterPro" id="IPR046531">
    <property type="entry name" value="DUF6596"/>
</dbReference>
<dbReference type="SUPFAM" id="SSF88946">
    <property type="entry name" value="Sigma2 domain of RNA polymerase sigma factors"/>
    <property type="match status" value="1"/>
</dbReference>